<dbReference type="Proteomes" id="UP001327560">
    <property type="component" value="Chromosome 2"/>
</dbReference>
<dbReference type="EMBL" id="CP136891">
    <property type="protein sequence ID" value="WOK99097.1"/>
    <property type="molecule type" value="Genomic_DNA"/>
</dbReference>
<dbReference type="AlphaFoldDB" id="A0AAQ3Q7Q3"/>
<protein>
    <recommendedName>
        <fullName evidence="1">Protein SirB1 N-terminal domain-containing protein</fullName>
    </recommendedName>
</protein>
<evidence type="ECO:0000259" key="1">
    <source>
        <dbReference type="Pfam" id="PF13369"/>
    </source>
</evidence>
<accession>A0AAQ3Q7Q3</accession>
<dbReference type="Pfam" id="PF13369">
    <property type="entry name" value="Transglut_core2"/>
    <property type="match status" value="1"/>
</dbReference>
<proteinExistence type="predicted"/>
<keyword evidence="3" id="KW-1185">Reference proteome</keyword>
<gene>
    <name evidence="2" type="ORF">Cni_G07809</name>
</gene>
<name>A0AAQ3Q7Q3_9LILI</name>
<organism evidence="2 3">
    <name type="scientific">Canna indica</name>
    <name type="common">Indian-shot</name>
    <dbReference type="NCBI Taxonomy" id="4628"/>
    <lineage>
        <taxon>Eukaryota</taxon>
        <taxon>Viridiplantae</taxon>
        <taxon>Streptophyta</taxon>
        <taxon>Embryophyta</taxon>
        <taxon>Tracheophyta</taxon>
        <taxon>Spermatophyta</taxon>
        <taxon>Magnoliopsida</taxon>
        <taxon>Liliopsida</taxon>
        <taxon>Zingiberales</taxon>
        <taxon>Cannaceae</taxon>
        <taxon>Canna</taxon>
    </lineage>
</organism>
<evidence type="ECO:0000313" key="3">
    <source>
        <dbReference type="Proteomes" id="UP001327560"/>
    </source>
</evidence>
<feature type="domain" description="Protein SirB1 N-terminal" evidence="1">
    <location>
        <begin position="122"/>
        <end position="200"/>
    </location>
</feature>
<dbReference type="PANTHER" id="PTHR31350">
    <property type="entry name" value="SI:DKEY-261L7.2"/>
    <property type="match status" value="1"/>
</dbReference>
<evidence type="ECO:0000313" key="2">
    <source>
        <dbReference type="EMBL" id="WOK99097.1"/>
    </source>
</evidence>
<dbReference type="PANTHER" id="PTHR31350:SF29">
    <property type="entry name" value="PROTEIN SIRB1 N-TERMINAL DOMAIN-CONTAINING PROTEIN"/>
    <property type="match status" value="1"/>
</dbReference>
<dbReference type="InterPro" id="IPR032698">
    <property type="entry name" value="SirB1_N"/>
</dbReference>
<sequence>MSCIAWSALGLPHSSSALQRKSAPRRTLRAESLGDAAASTTHGLPRLVLHDSLDDAGVDTKIARAAREGFRQQIEGLSGISGEASIVVKVAADLARAALQISAEDDSLVSHSSVPLPVDSFIERLDDLSMGFCSLYTPPLNSPPEMFISNLERYFYVHKGFRRTDAMSGARSLYLHSALTCRSGSALMLSLIYSEMLKMLRVYGLLDFDVEIYFPHDLNSLPRGYRKQNSSLSDQPHIITSKSLLVKTLRDLKDAFWPFQYDQTTTLFLRAAHAANLTFGPRTVGGRQSKWHSNVSGLELASAKAAHHRIERGVWTIARFGDMRRALAACERLVLLDACPQELRDYAVLLYHCGFYEECLQFLKLYQTSKDAYAQKSQHSPINKLEEDLTENLTTRVNLILGEEGWSKSQVATKYWGRNHEPW</sequence>
<reference evidence="2 3" key="1">
    <citation type="submission" date="2023-10" db="EMBL/GenBank/DDBJ databases">
        <title>Chromosome-scale genome assembly provides insights into flower coloration mechanisms of Canna indica.</title>
        <authorList>
            <person name="Li C."/>
        </authorList>
    </citation>
    <scope>NUCLEOTIDE SEQUENCE [LARGE SCALE GENOMIC DNA]</scope>
    <source>
        <tissue evidence="2">Flower</tissue>
    </source>
</reference>